<dbReference type="STRING" id="1117647.M5M_04525"/>
<dbReference type="RefSeq" id="WP_015046285.1">
    <property type="nucleotide sequence ID" value="NC_018868.3"/>
</dbReference>
<dbReference type="Proteomes" id="UP000000466">
    <property type="component" value="Chromosome"/>
</dbReference>
<evidence type="ECO:0000256" key="1">
    <source>
        <dbReference type="SAM" id="Coils"/>
    </source>
</evidence>
<dbReference type="AlphaFoldDB" id="K4KW03"/>
<protein>
    <submittedName>
        <fullName evidence="2">Uncharacterized protein</fullName>
    </submittedName>
</protein>
<feature type="coiled-coil region" evidence="1">
    <location>
        <begin position="85"/>
        <end position="119"/>
    </location>
</feature>
<reference evidence="2 3" key="1">
    <citation type="journal article" date="2013" name="Genome Announc.">
        <title>Complete genome sequence of Simiduia agarivorans SA1(T), a marine bacterium able to degrade a variety of polysaccharides.</title>
        <authorList>
            <person name="Lin S.Y."/>
            <person name="Shieh W.Y."/>
            <person name="Chen J.S."/>
            <person name="Tang S.L."/>
        </authorList>
    </citation>
    <scope>NUCLEOTIDE SEQUENCE [LARGE SCALE GENOMIC DNA]</scope>
    <source>
        <strain evidence="3">DSM 21679 / JCM 13881 / BCRC 17597 / SA1</strain>
    </source>
</reference>
<sequence>MIYENLQQSLVNAIGRYPVEVAASRQNLDVKVRQTLSKMRERMNNMEQVLGRTADENAELKSHAVQLETRLQLVSNANYLAAKREQELKAQVLDLEAQLAVYRRQATADKKEIEALKDQLFA</sequence>
<dbReference type="KEGG" id="saga:M5M_04525"/>
<dbReference type="HOGENOM" id="CLU_2025171_0_0_6"/>
<evidence type="ECO:0000313" key="2">
    <source>
        <dbReference type="EMBL" id="AFU98112.1"/>
    </source>
</evidence>
<keyword evidence="3" id="KW-1185">Reference proteome</keyword>
<accession>K4KW03</accession>
<keyword evidence="1" id="KW-0175">Coiled coil</keyword>
<name>K4KW03_SIMAS</name>
<evidence type="ECO:0000313" key="3">
    <source>
        <dbReference type="Proteomes" id="UP000000466"/>
    </source>
</evidence>
<dbReference type="EMBL" id="CP003746">
    <property type="protein sequence ID" value="AFU98112.1"/>
    <property type="molecule type" value="Genomic_DNA"/>
</dbReference>
<proteinExistence type="predicted"/>
<gene>
    <name evidence="2" type="ordered locus">M5M_04525</name>
</gene>
<organism evidence="2 3">
    <name type="scientific">Simiduia agarivorans (strain DSM 21679 / JCM 13881 / BCRC 17597 / SA1)</name>
    <dbReference type="NCBI Taxonomy" id="1117647"/>
    <lineage>
        <taxon>Bacteria</taxon>
        <taxon>Pseudomonadati</taxon>
        <taxon>Pseudomonadota</taxon>
        <taxon>Gammaproteobacteria</taxon>
        <taxon>Cellvibrionales</taxon>
        <taxon>Cellvibrionaceae</taxon>
        <taxon>Simiduia</taxon>
    </lineage>
</organism>